<evidence type="ECO:0000256" key="4">
    <source>
        <dbReference type="PROSITE-ProRule" id="PRU01006"/>
    </source>
</evidence>
<name>A0ABQ9ETP2_TEGGR</name>
<reference evidence="6 7" key="1">
    <citation type="submission" date="2022-12" db="EMBL/GenBank/DDBJ databases">
        <title>Chromosome-level genome of Tegillarca granosa.</title>
        <authorList>
            <person name="Kim J."/>
        </authorList>
    </citation>
    <scope>NUCLEOTIDE SEQUENCE [LARGE SCALE GENOMIC DNA]</scope>
    <source>
        <strain evidence="6">Teg-2019</strain>
        <tissue evidence="6">Adductor muscle</tissue>
    </source>
</reference>
<gene>
    <name evidence="6" type="ORF">KUTeg_013427</name>
</gene>
<comment type="subcellular location">
    <subcellularLocation>
        <location evidence="1">Endomembrane system</location>
        <topology evidence="1">Peripheral membrane protein</topology>
    </subcellularLocation>
</comment>
<dbReference type="PROSITE" id="PS50219">
    <property type="entry name" value="CNH"/>
    <property type="match status" value="1"/>
</dbReference>
<comment type="caution">
    <text evidence="6">The sequence shown here is derived from an EMBL/GenBank/DDBJ whole genome shotgun (WGS) entry which is preliminary data.</text>
</comment>
<feature type="repeat" description="CHCR" evidence="4">
    <location>
        <begin position="560"/>
        <end position="736"/>
    </location>
</feature>
<organism evidence="6 7">
    <name type="scientific">Tegillarca granosa</name>
    <name type="common">Malaysian cockle</name>
    <name type="synonym">Anadara granosa</name>
    <dbReference type="NCBI Taxonomy" id="220873"/>
    <lineage>
        <taxon>Eukaryota</taxon>
        <taxon>Metazoa</taxon>
        <taxon>Spiralia</taxon>
        <taxon>Lophotrochozoa</taxon>
        <taxon>Mollusca</taxon>
        <taxon>Bivalvia</taxon>
        <taxon>Autobranchia</taxon>
        <taxon>Pteriomorphia</taxon>
        <taxon>Arcoida</taxon>
        <taxon>Arcoidea</taxon>
        <taxon>Arcidae</taxon>
        <taxon>Tegillarca</taxon>
    </lineage>
</organism>
<evidence type="ECO:0000313" key="6">
    <source>
        <dbReference type="EMBL" id="KAJ8308553.1"/>
    </source>
</evidence>
<keyword evidence="2" id="KW-0472">Membrane</keyword>
<feature type="domain" description="CNH" evidence="5">
    <location>
        <begin position="15"/>
        <end position="330"/>
    </location>
</feature>
<keyword evidence="7" id="KW-1185">Reference proteome</keyword>
<evidence type="ECO:0000313" key="7">
    <source>
        <dbReference type="Proteomes" id="UP001217089"/>
    </source>
</evidence>
<dbReference type="Pfam" id="PF00780">
    <property type="entry name" value="CNH"/>
    <property type="match status" value="1"/>
</dbReference>
<dbReference type="PANTHER" id="PTHR12894">
    <property type="entry name" value="CNH DOMAIN CONTAINING"/>
    <property type="match status" value="1"/>
</dbReference>
<proteinExistence type="inferred from homology"/>
<dbReference type="Pfam" id="PF10366">
    <property type="entry name" value="Vps39_1"/>
    <property type="match status" value="1"/>
</dbReference>
<dbReference type="PANTHER" id="PTHR12894:SF49">
    <property type="entry name" value="VAM6_VPS39-LIKE PROTEIN"/>
    <property type="match status" value="1"/>
</dbReference>
<evidence type="ECO:0000259" key="5">
    <source>
        <dbReference type="PROSITE" id="PS50219"/>
    </source>
</evidence>
<dbReference type="InterPro" id="IPR019452">
    <property type="entry name" value="VPS39/TGF_beta_rcpt-assoc_1"/>
</dbReference>
<dbReference type="PROSITE" id="PS50236">
    <property type="entry name" value="CHCR"/>
    <property type="match status" value="1"/>
</dbReference>
<dbReference type="InterPro" id="IPR000547">
    <property type="entry name" value="Clathrin_H-chain/VPS_repeat"/>
</dbReference>
<evidence type="ECO:0000256" key="2">
    <source>
        <dbReference type="ARBA" id="ARBA00023136"/>
    </source>
</evidence>
<sequence length="853" mass="98036">MHEAYESSPILEKLPLKIESIACYEALVPKQKEDILLVGTKEGHLLQYRAKEPRRGEELRSDQPVSLERSNKSFSKKPIAQVGLTSMKQVANLAAVPDLFILISLSDNVVSVHDLATFGLITCLNKTKGATLFAIDVQVSLFQNKTKRATLFAIDVQKPTSLSGTVHCTLRLCVAVKRKLQTFYWKNREFHELKSEFNLYEVPRAMTWCKDSICVGFKRDYFMVKVNTADIKELFPLGDKQSEPIITRLADDKLMLGRNEMSILIDADGNPTQKHPIVWSDIPIQIEHNPPYIIGVLPKYVEVRTIVPRLMIQNIDLQKAKIICQGSDRFYIASGTSNMTDEPTDEKDKRINSIQNLYAFELFCNRKFEESMQIFAKLETDPSHVIGLYPNLLPQDFRNQLDYPSSLPDLEGGELEKGLLALQEYLTQKRNQVIKDIRKEVTTMAIKEGNTTIKSKRQLSQIIDTTLLKCYLHTNDALVAPLLRLKDNNCHIEESEKILKKKEKFSELIILYEKKGLHQKALNLLMKQAARPNSPLKGHDRTVQYLQHLGQDNLALIFEYAEWVLKEHPEDGLKIFTEDLPEVDNLPREHEHVILQCDDETPEFHNRLAQLLREKVQFLMQEYLQSLPEGHLPPKAGNEPGEIGEFRKKLIDFLQKSQYYIPERLLTRFPLDGFYEERAILLGRLGRHEQALGIYVHILHDKELAEEYCLNYFERSKEGNKDVYLYLLKMYLQPPAPSSLGISASQGMIPKPDMNAALKLMNEHASKIDTTKVEILIQVFLKKDFYMHFENLIQVFLKKDFNIILHAEGKTVSFGIIAIHYLRKRYINLSGKCYGTPSCNEKKKSGVEKYAIC</sequence>
<dbReference type="InterPro" id="IPR001180">
    <property type="entry name" value="CNH_dom"/>
</dbReference>
<dbReference type="EMBL" id="JARBDR010000657">
    <property type="protein sequence ID" value="KAJ8308553.1"/>
    <property type="molecule type" value="Genomic_DNA"/>
</dbReference>
<dbReference type="InterPro" id="IPR032914">
    <property type="entry name" value="Vam6/VPS39/TRAP1"/>
</dbReference>
<accession>A0ABQ9ETP2</accession>
<dbReference type="Proteomes" id="UP001217089">
    <property type="component" value="Unassembled WGS sequence"/>
</dbReference>
<comment type="similarity">
    <text evidence="3">Belongs to the VAM6/VPS39 family.</text>
</comment>
<evidence type="ECO:0000256" key="1">
    <source>
        <dbReference type="ARBA" id="ARBA00004184"/>
    </source>
</evidence>
<evidence type="ECO:0000256" key="3">
    <source>
        <dbReference type="ARBA" id="ARBA00038201"/>
    </source>
</evidence>
<protein>
    <recommendedName>
        <fullName evidence="5">CNH domain-containing protein</fullName>
    </recommendedName>
</protein>